<dbReference type="Proteomes" id="UP001145072">
    <property type="component" value="Unassembled WGS sequence"/>
</dbReference>
<evidence type="ECO:0000313" key="2">
    <source>
        <dbReference type="Proteomes" id="UP001145072"/>
    </source>
</evidence>
<accession>A0A9X4AH52</accession>
<evidence type="ECO:0000313" key="1">
    <source>
        <dbReference type="EMBL" id="MDC3419621.1"/>
    </source>
</evidence>
<reference evidence="1" key="1">
    <citation type="submission" date="2022-06" db="EMBL/GenBank/DDBJ databases">
        <title>Aquibacillus sp. a new bacterium isolated from soil saline samples.</title>
        <authorList>
            <person name="Galisteo C."/>
            <person name="De La Haba R."/>
            <person name="Sanchez-Porro C."/>
            <person name="Ventosa A."/>
        </authorList>
    </citation>
    <scope>NUCLEOTIDE SEQUENCE</scope>
    <source>
        <strain evidence="1">JCM 12387</strain>
    </source>
</reference>
<organism evidence="1 2">
    <name type="scientific">Aquibacillus koreensis</name>
    <dbReference type="NCBI Taxonomy" id="279446"/>
    <lineage>
        <taxon>Bacteria</taxon>
        <taxon>Bacillati</taxon>
        <taxon>Bacillota</taxon>
        <taxon>Bacilli</taxon>
        <taxon>Bacillales</taxon>
        <taxon>Bacillaceae</taxon>
        <taxon>Aquibacillus</taxon>
    </lineage>
</organism>
<protein>
    <submittedName>
        <fullName evidence="1">Uncharacterized protein</fullName>
    </submittedName>
</protein>
<dbReference type="EMBL" id="JAMQJZ010000002">
    <property type="protein sequence ID" value="MDC3419621.1"/>
    <property type="molecule type" value="Genomic_DNA"/>
</dbReference>
<proteinExistence type="predicted"/>
<dbReference type="RefSeq" id="WP_259866726.1">
    <property type="nucleotide sequence ID" value="NZ_JAMQJZ010000002.1"/>
</dbReference>
<comment type="caution">
    <text evidence="1">The sequence shown here is derived from an EMBL/GenBank/DDBJ whole genome shotgun (WGS) entry which is preliminary data.</text>
</comment>
<name>A0A9X4AH52_9BACI</name>
<keyword evidence="2" id="KW-1185">Reference proteome</keyword>
<gene>
    <name evidence="1" type="ORF">NC661_04485</name>
</gene>
<sequence>MTVGNEFKGFIDSVTAYADAYANLEEMQAELDFIPRHGDQKTGLIGEVYIYKYLEQLGYTNLEYGSTSNKGWDIRGYLDGGKVDIQVKTVSAFSKTRMISPIHPGWQHLYLLSLDRNFKPDGLWLIDHPNLIFQHGEERIASRKMATRNQTKRTGSASLFNHAEDIFKDFRICMGEYLTEQR</sequence>
<dbReference type="AlphaFoldDB" id="A0A9X4AH52"/>